<dbReference type="EC" id="3.4.21.-" evidence="8"/>
<dbReference type="InterPro" id="IPR000209">
    <property type="entry name" value="Peptidase_S8/S53_dom"/>
</dbReference>
<dbReference type="InterPro" id="IPR023828">
    <property type="entry name" value="Peptidase_S8_Ser-AS"/>
</dbReference>
<gene>
    <name evidence="8" type="ORF">JOD45_000079</name>
</gene>
<dbReference type="GO" id="GO:0006508">
    <property type="term" value="P:proteolysis"/>
    <property type="evidence" value="ECO:0007669"/>
    <property type="project" value="UniProtKB-KW"/>
</dbReference>
<evidence type="ECO:0000313" key="8">
    <source>
        <dbReference type="EMBL" id="MBM7643888.1"/>
    </source>
</evidence>
<dbReference type="GO" id="GO:0008233">
    <property type="term" value="F:peptidase activity"/>
    <property type="evidence" value="ECO:0007669"/>
    <property type="project" value="UniProtKB-KW"/>
</dbReference>
<dbReference type="InterPro" id="IPR015500">
    <property type="entry name" value="Peptidase_S8_subtilisin-rel"/>
</dbReference>
<evidence type="ECO:0000259" key="7">
    <source>
        <dbReference type="Pfam" id="PF00082"/>
    </source>
</evidence>
<evidence type="ECO:0000256" key="2">
    <source>
        <dbReference type="ARBA" id="ARBA00022670"/>
    </source>
</evidence>
<dbReference type="PANTHER" id="PTHR43806:SF65">
    <property type="entry name" value="SERINE PROTEASE APRX"/>
    <property type="match status" value="1"/>
</dbReference>
<feature type="domain" description="Peptidase S8/S53" evidence="7">
    <location>
        <begin position="147"/>
        <end position="432"/>
    </location>
</feature>
<evidence type="ECO:0000256" key="5">
    <source>
        <dbReference type="PROSITE-ProRule" id="PRU01240"/>
    </source>
</evidence>
<dbReference type="InterPro" id="IPR036852">
    <property type="entry name" value="Peptidase_S8/S53_dom_sf"/>
</dbReference>
<evidence type="ECO:0000256" key="3">
    <source>
        <dbReference type="ARBA" id="ARBA00022801"/>
    </source>
</evidence>
<dbReference type="PROSITE" id="PS51892">
    <property type="entry name" value="SUBTILASE"/>
    <property type="match status" value="1"/>
</dbReference>
<dbReference type="CDD" id="cd07487">
    <property type="entry name" value="Peptidases_S8_1"/>
    <property type="match status" value="1"/>
</dbReference>
<dbReference type="Gene3D" id="3.40.50.200">
    <property type="entry name" value="Peptidase S8/S53 domain"/>
    <property type="match status" value="1"/>
</dbReference>
<feature type="active site" description="Charge relay system" evidence="5">
    <location>
        <position position="188"/>
    </location>
</feature>
<dbReference type="Proteomes" id="UP000808914">
    <property type="component" value="Unassembled WGS sequence"/>
</dbReference>
<feature type="active site" description="Charge relay system" evidence="5">
    <location>
        <position position="386"/>
    </location>
</feature>
<evidence type="ECO:0000256" key="4">
    <source>
        <dbReference type="ARBA" id="ARBA00022825"/>
    </source>
</evidence>
<name>A0ABS2PV05_9BACL</name>
<dbReference type="InterPro" id="IPR022398">
    <property type="entry name" value="Peptidase_S8_His-AS"/>
</dbReference>
<keyword evidence="9" id="KW-1185">Reference proteome</keyword>
<accession>A0ABS2PV05</accession>
<evidence type="ECO:0000313" key="9">
    <source>
        <dbReference type="Proteomes" id="UP000808914"/>
    </source>
</evidence>
<dbReference type="InterPro" id="IPR023827">
    <property type="entry name" value="Peptidase_S8_Asp-AS"/>
</dbReference>
<comment type="similarity">
    <text evidence="1 5 6">Belongs to the peptidase S8 family.</text>
</comment>
<dbReference type="InterPro" id="IPR050131">
    <property type="entry name" value="Peptidase_S8_subtilisin-like"/>
</dbReference>
<dbReference type="RefSeq" id="WP_205001823.1">
    <property type="nucleotide sequence ID" value="NZ_JAFBER010000001.1"/>
</dbReference>
<reference evidence="8 9" key="1">
    <citation type="submission" date="2021-01" db="EMBL/GenBank/DDBJ databases">
        <title>Genomic Encyclopedia of Type Strains, Phase IV (KMG-IV): sequencing the most valuable type-strain genomes for metagenomic binning, comparative biology and taxonomic classification.</title>
        <authorList>
            <person name="Goeker M."/>
        </authorList>
    </citation>
    <scope>NUCLEOTIDE SEQUENCE [LARGE SCALE GENOMIC DNA]</scope>
    <source>
        <strain evidence="8 9">DSM 28236</strain>
    </source>
</reference>
<dbReference type="PROSITE" id="PS00136">
    <property type="entry name" value="SUBTILASE_ASP"/>
    <property type="match status" value="1"/>
</dbReference>
<protein>
    <submittedName>
        <fullName evidence="8">Serine protease AprX</fullName>
        <ecNumber evidence="8">3.4.21.-</ecNumber>
    </submittedName>
</protein>
<evidence type="ECO:0000256" key="6">
    <source>
        <dbReference type="RuleBase" id="RU003355"/>
    </source>
</evidence>
<sequence>MFGFSMVKLVREFGHCLDRELRNQLVHLYRPFKFTPCFLHKKLESHLKKTKKIPVIIEFHDEKCFLKGIDGVNKIVQTHKKCKIKNHYSRISCCSAELTPLSIEKLLHSCDSIKKIHFDREVHALLNVAVPTIHAKNIKKNNTTLTGKGVNIAIVDTGIYPHKDLEGRIIEFKDFVGNKTKPYDDNGHGTHCAGDAAGSGASSNGKYAGPAPEANLIGVKVLNKLGSGSLSTIIDGVQWCIDYNEDDHPEHRIDIISMSLGGSPQKMDKEESDPLVRIVDKAWDSGIVVCVAAGNEGPDAKTISSPGLSRKVITVGAMDDKNTDNTNDDIIAKFSSRGPTIYGLNKPDIVAPGVDIISLRSPSSFLDKTQKSSRVDKHYLSLSGTSMATPICAGSVALLLECQSSLTPDEAKELLMKGAKKLGDNPNIYGAGYVDIEQTVK</sequence>
<keyword evidence="2 5" id="KW-0645">Protease</keyword>
<dbReference type="EMBL" id="JAFBER010000001">
    <property type="protein sequence ID" value="MBM7643888.1"/>
    <property type="molecule type" value="Genomic_DNA"/>
</dbReference>
<dbReference type="PANTHER" id="PTHR43806">
    <property type="entry name" value="PEPTIDASE S8"/>
    <property type="match status" value="1"/>
</dbReference>
<dbReference type="PROSITE" id="PS00138">
    <property type="entry name" value="SUBTILASE_SER"/>
    <property type="match status" value="1"/>
</dbReference>
<feature type="active site" description="Charge relay system" evidence="5">
    <location>
        <position position="156"/>
    </location>
</feature>
<dbReference type="PRINTS" id="PR00723">
    <property type="entry name" value="SUBTILISIN"/>
</dbReference>
<organism evidence="8 9">
    <name type="scientific">Scopulibacillus daqui</name>
    <dbReference type="NCBI Taxonomy" id="1469162"/>
    <lineage>
        <taxon>Bacteria</taxon>
        <taxon>Bacillati</taxon>
        <taxon>Bacillota</taxon>
        <taxon>Bacilli</taxon>
        <taxon>Bacillales</taxon>
        <taxon>Sporolactobacillaceae</taxon>
        <taxon>Scopulibacillus</taxon>
    </lineage>
</organism>
<dbReference type="PROSITE" id="PS00137">
    <property type="entry name" value="SUBTILASE_HIS"/>
    <property type="match status" value="1"/>
</dbReference>
<dbReference type="SUPFAM" id="SSF52743">
    <property type="entry name" value="Subtilisin-like"/>
    <property type="match status" value="1"/>
</dbReference>
<keyword evidence="4 5" id="KW-0720">Serine protease</keyword>
<proteinExistence type="inferred from homology"/>
<dbReference type="Pfam" id="PF00082">
    <property type="entry name" value="Peptidase_S8"/>
    <property type="match status" value="1"/>
</dbReference>
<evidence type="ECO:0000256" key="1">
    <source>
        <dbReference type="ARBA" id="ARBA00011073"/>
    </source>
</evidence>
<keyword evidence="3 5" id="KW-0378">Hydrolase</keyword>
<comment type="caution">
    <text evidence="8">The sequence shown here is derived from an EMBL/GenBank/DDBJ whole genome shotgun (WGS) entry which is preliminary data.</text>
</comment>